<gene>
    <name evidence="1" type="ORF">BQ8794_150068</name>
</gene>
<sequence length="104" mass="11596">MLADGIRTMAETSLNKIAAKVAVHAVVRLAGNVAGISGRIDLHMQMAALADAVTFTRWQKREVAADDDAYRLLWVIAEFDDRTGRRPDDFQGWLIFGLGRPERQ</sequence>
<reference evidence="2" key="1">
    <citation type="submission" date="2017-01" db="EMBL/GenBank/DDBJ databases">
        <authorList>
            <person name="Brunel B."/>
        </authorList>
    </citation>
    <scope>NUCLEOTIDE SEQUENCE [LARGE SCALE GENOMIC DNA]</scope>
</reference>
<keyword evidence="2" id="KW-1185">Reference proteome</keyword>
<dbReference type="EMBL" id="FTPD01000007">
    <property type="protein sequence ID" value="SIT54386.1"/>
    <property type="molecule type" value="Genomic_DNA"/>
</dbReference>
<evidence type="ECO:0000313" key="1">
    <source>
        <dbReference type="EMBL" id="SIT54386.1"/>
    </source>
</evidence>
<evidence type="ECO:0000313" key="2">
    <source>
        <dbReference type="Proteomes" id="UP000188388"/>
    </source>
</evidence>
<dbReference type="Proteomes" id="UP000188388">
    <property type="component" value="Unassembled WGS sequence"/>
</dbReference>
<organism evidence="1 2">
    <name type="scientific">Mesorhizobium prunaredense</name>
    <dbReference type="NCBI Taxonomy" id="1631249"/>
    <lineage>
        <taxon>Bacteria</taxon>
        <taxon>Pseudomonadati</taxon>
        <taxon>Pseudomonadota</taxon>
        <taxon>Alphaproteobacteria</taxon>
        <taxon>Hyphomicrobiales</taxon>
        <taxon>Phyllobacteriaceae</taxon>
        <taxon>Mesorhizobium</taxon>
    </lineage>
</organism>
<accession>A0A1R3V6H4</accession>
<dbReference type="AlphaFoldDB" id="A0A1R3V6H4"/>
<dbReference type="STRING" id="1631249.BQ8794_150068"/>
<proteinExistence type="predicted"/>
<name>A0A1R3V6H4_9HYPH</name>
<protein>
    <submittedName>
        <fullName evidence="1">Uncharacterized protein</fullName>
    </submittedName>
</protein>